<dbReference type="PROSITE" id="PS51774">
    <property type="entry name" value="NAB"/>
    <property type="match status" value="1"/>
</dbReference>
<dbReference type="InterPro" id="IPR011684">
    <property type="entry name" value="NAB"/>
</dbReference>
<dbReference type="AlphaFoldDB" id="A0AAU9SRW8"/>
<dbReference type="Proteomes" id="UP000836841">
    <property type="component" value="Chromosome 6"/>
</dbReference>
<protein>
    <recommendedName>
        <fullName evidence="3">NAB domain-containing protein</fullName>
    </recommendedName>
</protein>
<comment type="similarity">
    <text evidence="2">Belongs to the NET family.</text>
</comment>
<dbReference type="PANTHER" id="PTHR32258:SF28">
    <property type="entry name" value="PROTEIN NETWORKED 3A-RELATED"/>
    <property type="match status" value="1"/>
</dbReference>
<reference evidence="4 5" key="1">
    <citation type="submission" date="2022-03" db="EMBL/GenBank/DDBJ databases">
        <authorList>
            <person name="Nunn A."/>
            <person name="Chopra R."/>
            <person name="Nunn A."/>
            <person name="Contreras Garrido A."/>
        </authorList>
    </citation>
    <scope>NUCLEOTIDE SEQUENCE [LARGE SCALE GENOMIC DNA]</scope>
</reference>
<sequence>MKETSKWWWIGGNHNTSSSSSWLNYTLSELDSKPTEMLRVIEEVDDEADSFAKRAKIYYERKPKLIAMVQDLYRSHRSFGAKV</sequence>
<proteinExistence type="inferred from homology"/>
<evidence type="ECO:0000256" key="2">
    <source>
        <dbReference type="ARBA" id="ARBA00038006"/>
    </source>
</evidence>
<evidence type="ECO:0000313" key="5">
    <source>
        <dbReference type="Proteomes" id="UP000836841"/>
    </source>
</evidence>
<accession>A0AAU9SRW8</accession>
<dbReference type="InterPro" id="IPR051861">
    <property type="entry name" value="NET_actin-binding_domain"/>
</dbReference>
<dbReference type="PANTHER" id="PTHR32258">
    <property type="entry name" value="PROTEIN NETWORKED 4A"/>
    <property type="match status" value="1"/>
</dbReference>
<dbReference type="GO" id="GO:0003779">
    <property type="term" value="F:actin binding"/>
    <property type="evidence" value="ECO:0007669"/>
    <property type="project" value="InterPro"/>
</dbReference>
<evidence type="ECO:0000256" key="1">
    <source>
        <dbReference type="ARBA" id="ARBA00023054"/>
    </source>
</evidence>
<keyword evidence="1" id="KW-0175">Coiled coil</keyword>
<gene>
    <name evidence="4" type="ORF">TAV2_LOCUS18980</name>
</gene>
<organism evidence="4 5">
    <name type="scientific">Thlaspi arvense</name>
    <name type="common">Field penny-cress</name>
    <dbReference type="NCBI Taxonomy" id="13288"/>
    <lineage>
        <taxon>Eukaryota</taxon>
        <taxon>Viridiplantae</taxon>
        <taxon>Streptophyta</taxon>
        <taxon>Embryophyta</taxon>
        <taxon>Tracheophyta</taxon>
        <taxon>Spermatophyta</taxon>
        <taxon>Magnoliopsida</taxon>
        <taxon>eudicotyledons</taxon>
        <taxon>Gunneridae</taxon>
        <taxon>Pentapetalae</taxon>
        <taxon>rosids</taxon>
        <taxon>malvids</taxon>
        <taxon>Brassicales</taxon>
        <taxon>Brassicaceae</taxon>
        <taxon>Thlaspideae</taxon>
        <taxon>Thlaspi</taxon>
    </lineage>
</organism>
<evidence type="ECO:0000259" key="3">
    <source>
        <dbReference type="PROSITE" id="PS51774"/>
    </source>
</evidence>
<feature type="domain" description="NAB" evidence="3">
    <location>
        <begin position="5"/>
        <end position="83"/>
    </location>
</feature>
<evidence type="ECO:0000313" key="4">
    <source>
        <dbReference type="EMBL" id="CAH2071827.1"/>
    </source>
</evidence>
<name>A0AAU9SRW8_THLAR</name>
<dbReference type="Pfam" id="PF07765">
    <property type="entry name" value="KIP1"/>
    <property type="match status" value="1"/>
</dbReference>
<dbReference type="EMBL" id="OU466862">
    <property type="protein sequence ID" value="CAH2071827.1"/>
    <property type="molecule type" value="Genomic_DNA"/>
</dbReference>
<keyword evidence="5" id="KW-1185">Reference proteome</keyword>